<feature type="transmembrane region" description="Helical" evidence="4">
    <location>
        <begin position="331"/>
        <end position="352"/>
    </location>
</feature>
<feature type="transmembrane region" description="Helical" evidence="4">
    <location>
        <begin position="364"/>
        <end position="384"/>
    </location>
</feature>
<dbReference type="PANTHER" id="PTHR11360">
    <property type="entry name" value="MONOCARBOXYLATE TRANSPORTER"/>
    <property type="match status" value="1"/>
</dbReference>
<evidence type="ECO:0000256" key="4">
    <source>
        <dbReference type="SAM" id="Phobius"/>
    </source>
</evidence>
<dbReference type="InterPro" id="IPR036259">
    <property type="entry name" value="MFS_trans_sf"/>
</dbReference>
<feature type="transmembrane region" description="Helical" evidence="4">
    <location>
        <begin position="21"/>
        <end position="41"/>
    </location>
</feature>
<dbReference type="Gene3D" id="1.20.1250.20">
    <property type="entry name" value="MFS general substrate transporter like domains"/>
    <property type="match status" value="2"/>
</dbReference>
<organism evidence="6 7">
    <name type="scientific">Limobrevibacterium gyesilva</name>
    <dbReference type="NCBI Taxonomy" id="2991712"/>
    <lineage>
        <taxon>Bacteria</taxon>
        <taxon>Pseudomonadati</taxon>
        <taxon>Pseudomonadota</taxon>
        <taxon>Alphaproteobacteria</taxon>
        <taxon>Acetobacterales</taxon>
        <taxon>Acetobacteraceae</taxon>
        <taxon>Limobrevibacterium</taxon>
    </lineage>
</organism>
<dbReference type="Pfam" id="PF07690">
    <property type="entry name" value="MFS_1"/>
    <property type="match status" value="1"/>
</dbReference>
<evidence type="ECO:0000256" key="3">
    <source>
        <dbReference type="ARBA" id="ARBA00023136"/>
    </source>
</evidence>
<feature type="transmembrane region" description="Helical" evidence="4">
    <location>
        <begin position="87"/>
        <end position="105"/>
    </location>
</feature>
<dbReference type="SUPFAM" id="SSF103473">
    <property type="entry name" value="MFS general substrate transporter"/>
    <property type="match status" value="1"/>
</dbReference>
<dbReference type="InterPro" id="IPR011701">
    <property type="entry name" value="MFS"/>
</dbReference>
<feature type="transmembrane region" description="Helical" evidence="4">
    <location>
        <begin position="280"/>
        <end position="300"/>
    </location>
</feature>
<evidence type="ECO:0000313" key="6">
    <source>
        <dbReference type="EMBL" id="MCW3476546.1"/>
    </source>
</evidence>
<dbReference type="PROSITE" id="PS50850">
    <property type="entry name" value="MFS"/>
    <property type="match status" value="1"/>
</dbReference>
<reference evidence="6" key="2">
    <citation type="submission" date="2022-10" db="EMBL/GenBank/DDBJ databases">
        <authorList>
            <person name="Trinh H.N."/>
        </authorList>
    </citation>
    <scope>NUCLEOTIDE SEQUENCE</scope>
    <source>
        <strain evidence="6">RN2-1</strain>
    </source>
</reference>
<dbReference type="GO" id="GO:0022857">
    <property type="term" value="F:transmembrane transporter activity"/>
    <property type="evidence" value="ECO:0007669"/>
    <property type="project" value="InterPro"/>
</dbReference>
<evidence type="ECO:0000259" key="5">
    <source>
        <dbReference type="PROSITE" id="PS50850"/>
    </source>
</evidence>
<keyword evidence="3 4" id="KW-0472">Membrane</keyword>
<proteinExistence type="predicted"/>
<reference evidence="6" key="1">
    <citation type="submission" date="2022-09" db="EMBL/GenBank/DDBJ databases">
        <title>Rhodovastum sp. nov. RN2-1 isolated from soil in Seongnam, South Korea.</title>
        <authorList>
            <person name="Le N.T."/>
        </authorList>
    </citation>
    <scope>NUCLEOTIDE SEQUENCE</scope>
    <source>
        <strain evidence="6">RN2-1</strain>
    </source>
</reference>
<keyword evidence="7" id="KW-1185">Reference proteome</keyword>
<sequence>MLATILAPALARRGIHYGWAMVALTFLTMLSTSAAMGMPGVLLVPLRTEFGWDASSISGALALRLLLFGLVGPFAAALMLRYGLRRTVGAALAMIFAGLALATRMDALWHLWLTWGVLVGLATGITAMVLAATVANRWFVARRGLVLGLLTASSATGQLIFLPAAAWLSDHYGWRMALAPAALACLVCLALVLLLARDHPGELGLPAYGETRVTAPPDRNAAGGAVRLSLSTLAQASGTRVFWVLFFTFFVCGLSTNGIVQHHFIPLCLDFGMPNVEAAGVLAMMGAFDFVGTILSGWLSDRYDNRWLLFWYYGLRGISLLFLPYSTFSLYGLSVFAVFYGLDWVATVPPTIKLTASTFGRERAPLVFGWIFTAHQLGAATAALGAGVSRDALASYLPAFIAAGVACLLAALAIMAVRRPAPVAVART</sequence>
<dbReference type="InterPro" id="IPR020846">
    <property type="entry name" value="MFS_dom"/>
</dbReference>
<name>A0AA41YPW5_9PROT</name>
<feature type="transmembrane region" description="Helical" evidence="4">
    <location>
        <begin position="174"/>
        <end position="196"/>
    </location>
</feature>
<evidence type="ECO:0000313" key="7">
    <source>
        <dbReference type="Proteomes" id="UP001165679"/>
    </source>
</evidence>
<feature type="transmembrane region" description="Helical" evidence="4">
    <location>
        <begin position="241"/>
        <end position="260"/>
    </location>
</feature>
<dbReference type="EMBL" id="JAPDNT010000020">
    <property type="protein sequence ID" value="MCW3476546.1"/>
    <property type="molecule type" value="Genomic_DNA"/>
</dbReference>
<keyword evidence="2 4" id="KW-1133">Transmembrane helix</keyword>
<feature type="transmembrane region" description="Helical" evidence="4">
    <location>
        <begin position="396"/>
        <end position="417"/>
    </location>
</feature>
<keyword evidence="1 4" id="KW-0812">Transmembrane</keyword>
<dbReference type="RefSeq" id="WP_264715350.1">
    <property type="nucleotide sequence ID" value="NZ_JAPDNT010000020.1"/>
</dbReference>
<evidence type="ECO:0000256" key="2">
    <source>
        <dbReference type="ARBA" id="ARBA00022989"/>
    </source>
</evidence>
<feature type="domain" description="Major facilitator superfamily (MFS) profile" evidence="5">
    <location>
        <begin position="17"/>
        <end position="422"/>
    </location>
</feature>
<dbReference type="InterPro" id="IPR050327">
    <property type="entry name" value="Proton-linked_MCT"/>
</dbReference>
<protein>
    <submittedName>
        <fullName evidence="6">MFS transporter</fullName>
    </submittedName>
</protein>
<dbReference type="PANTHER" id="PTHR11360:SF290">
    <property type="entry name" value="MONOCARBOXYLATE MFS PERMEASE"/>
    <property type="match status" value="1"/>
</dbReference>
<gene>
    <name evidence="6" type="ORF">OL599_18440</name>
</gene>
<feature type="transmembrane region" description="Helical" evidence="4">
    <location>
        <begin position="111"/>
        <end position="133"/>
    </location>
</feature>
<accession>A0AA41YPW5</accession>
<feature type="transmembrane region" description="Helical" evidence="4">
    <location>
        <begin position="61"/>
        <end position="80"/>
    </location>
</feature>
<dbReference type="AlphaFoldDB" id="A0AA41YPW5"/>
<dbReference type="Proteomes" id="UP001165679">
    <property type="component" value="Unassembled WGS sequence"/>
</dbReference>
<comment type="caution">
    <text evidence="6">The sequence shown here is derived from an EMBL/GenBank/DDBJ whole genome shotgun (WGS) entry which is preliminary data.</text>
</comment>
<dbReference type="CDD" id="cd17355">
    <property type="entry name" value="MFS_YcxA_like"/>
    <property type="match status" value="1"/>
</dbReference>
<feature type="transmembrane region" description="Helical" evidence="4">
    <location>
        <begin position="145"/>
        <end position="168"/>
    </location>
</feature>
<evidence type="ECO:0000256" key="1">
    <source>
        <dbReference type="ARBA" id="ARBA00022692"/>
    </source>
</evidence>